<dbReference type="Proteomes" id="UP000490922">
    <property type="component" value="Unassembled WGS sequence"/>
</dbReference>
<proteinExistence type="predicted"/>
<dbReference type="AlphaFoldDB" id="A0A7J5AJV5"/>
<dbReference type="RefSeq" id="WP_151106084.1">
    <property type="nucleotide sequence ID" value="NZ_WAEM01000001.1"/>
</dbReference>
<keyword evidence="2" id="KW-1185">Reference proteome</keyword>
<dbReference type="OrthoDB" id="979203at2"/>
<reference evidence="1 2" key="1">
    <citation type="submission" date="2019-09" db="EMBL/GenBank/DDBJ databases">
        <title>Flavobacterium sp. nov., isolated from glacier ice.</title>
        <authorList>
            <person name="Liu Q."/>
        </authorList>
    </citation>
    <scope>NUCLEOTIDE SEQUENCE [LARGE SCALE GENOMIC DNA]</scope>
    <source>
        <strain evidence="1 2">NBRC 112527</strain>
    </source>
</reference>
<organism evidence="1 2">
    <name type="scientific">Flavobacterium luteum</name>
    <dbReference type="NCBI Taxonomy" id="2026654"/>
    <lineage>
        <taxon>Bacteria</taxon>
        <taxon>Pseudomonadati</taxon>
        <taxon>Bacteroidota</taxon>
        <taxon>Flavobacteriia</taxon>
        <taxon>Flavobacteriales</taxon>
        <taxon>Flavobacteriaceae</taxon>
        <taxon>Flavobacterium</taxon>
    </lineage>
</organism>
<dbReference type="EMBL" id="WAEM01000001">
    <property type="protein sequence ID" value="KAB1157891.1"/>
    <property type="molecule type" value="Genomic_DNA"/>
</dbReference>
<name>A0A7J5AJV5_9FLAO</name>
<comment type="caution">
    <text evidence="1">The sequence shown here is derived from an EMBL/GenBank/DDBJ whole genome shotgun (WGS) entry which is preliminary data.</text>
</comment>
<evidence type="ECO:0000313" key="1">
    <source>
        <dbReference type="EMBL" id="KAB1157891.1"/>
    </source>
</evidence>
<accession>A0A7J5AJV5</accession>
<sequence length="171" mass="20583">MSKRDLKKYLTELNKEQLEEQILELYDKFANVKVYYDFVFNPNEKKLVQEAKLKISNEYFPIRGKRAKLRRSISQKYIKHFILLGVDSFIVADLMLYTIEIAQTYTSEKIIKQELFFKSMLNSFEQAISFMIEKNILYEFQSRANTIRDHAISQNWSNNYEFNAILERLEY</sequence>
<evidence type="ECO:0000313" key="2">
    <source>
        <dbReference type="Proteomes" id="UP000490922"/>
    </source>
</evidence>
<dbReference type="Pfam" id="PF19652">
    <property type="entry name" value="DUF6155"/>
    <property type="match status" value="1"/>
</dbReference>
<dbReference type="InterPro" id="IPR046153">
    <property type="entry name" value="DUF6155"/>
</dbReference>
<protein>
    <submittedName>
        <fullName evidence="1">Uncharacterized protein</fullName>
    </submittedName>
</protein>
<gene>
    <name evidence="1" type="ORF">F6464_02055</name>
</gene>